<feature type="domain" description="Aldehyde dehydrogenase" evidence="2">
    <location>
        <begin position="11"/>
        <end position="470"/>
    </location>
</feature>
<dbReference type="InterPro" id="IPR016160">
    <property type="entry name" value="Ald_DH_CS_CYS"/>
</dbReference>
<dbReference type="InterPro" id="IPR016163">
    <property type="entry name" value="Ald_DH_C"/>
</dbReference>
<reference evidence="4" key="1">
    <citation type="journal article" date="2019" name="Int. J. Syst. Evol. Microbiol.">
        <title>The Global Catalogue of Microorganisms (GCM) 10K type strain sequencing project: providing services to taxonomists for standard genome sequencing and annotation.</title>
        <authorList>
            <consortium name="The Broad Institute Genomics Platform"/>
            <consortium name="The Broad Institute Genome Sequencing Center for Infectious Disease"/>
            <person name="Wu L."/>
            <person name="Ma J."/>
        </authorList>
    </citation>
    <scope>NUCLEOTIDE SEQUENCE [LARGE SCALE GENOMIC DNA]</scope>
    <source>
        <strain evidence="4">KCTC 42087</strain>
    </source>
</reference>
<evidence type="ECO:0000313" key="3">
    <source>
        <dbReference type="EMBL" id="MFC5753238.1"/>
    </source>
</evidence>
<dbReference type="Proteomes" id="UP001596074">
    <property type="component" value="Unassembled WGS sequence"/>
</dbReference>
<dbReference type="CDD" id="cd07103">
    <property type="entry name" value="ALDH_F5_SSADH_GabD"/>
    <property type="match status" value="1"/>
</dbReference>
<comment type="caution">
    <text evidence="3">The sequence shown here is derived from an EMBL/GenBank/DDBJ whole genome shotgun (WGS) entry which is preliminary data.</text>
</comment>
<sequence length="474" mass="49770">METRNLINGVWRSPESGRTIAVDDPATGEILAEVPEATAADVRDAIVAAAAALPGWRARTADDRGAVLRRFAGLVSERSAELAELIAREGGKPIGEARGEVAYGRSFLAWAAEEATRVYGETVPSWHEGKRVLVLRQPVGVTASITPWNFPLAMITRKLGPALAAGCTQVVKPAPQTPLTALELGRLAVEAGVPAGVVNVVTAPGPDFAAAVFADARVRKVSFTGSTEVGRQLIERSAGNVTRLSLELGGHAPVIVFDDADLDAAVAGVLRAKFRNNGQSCIAANRIYVQRGIREEFTAAFDAAVGALRVGGTLSEAVDVGPLIDGAALRKVRAHVDDAVARGARLLRGGSPCGPGGRFFEPTVLDGVTDDMLIFNEETFGPVAALAAFDTEEEALRRANASPFGLAAYVFSRDLGRVVRAAEALEYGVVGVNDGAPSTGQAPFGGMKLSGYGREGGRYVMHEYLETKYVSLAL</sequence>
<name>A0ABW1AFB7_9ACTN</name>
<organism evidence="3 4">
    <name type="scientific">Actinomadura rugatobispora</name>
    <dbReference type="NCBI Taxonomy" id="1994"/>
    <lineage>
        <taxon>Bacteria</taxon>
        <taxon>Bacillati</taxon>
        <taxon>Actinomycetota</taxon>
        <taxon>Actinomycetes</taxon>
        <taxon>Streptosporangiales</taxon>
        <taxon>Thermomonosporaceae</taxon>
        <taxon>Actinomadura</taxon>
    </lineage>
</organism>
<evidence type="ECO:0000256" key="1">
    <source>
        <dbReference type="ARBA" id="ARBA00023002"/>
    </source>
</evidence>
<dbReference type="Gene3D" id="3.40.605.10">
    <property type="entry name" value="Aldehyde Dehydrogenase, Chain A, domain 1"/>
    <property type="match status" value="1"/>
</dbReference>
<dbReference type="PANTHER" id="PTHR43353">
    <property type="entry name" value="SUCCINATE-SEMIALDEHYDE DEHYDROGENASE, MITOCHONDRIAL"/>
    <property type="match status" value="1"/>
</dbReference>
<dbReference type="EMBL" id="JBHSON010000106">
    <property type="protein sequence ID" value="MFC5753238.1"/>
    <property type="molecule type" value="Genomic_DNA"/>
</dbReference>
<dbReference type="PANTHER" id="PTHR43353:SF5">
    <property type="entry name" value="SUCCINATE-SEMIALDEHYDE DEHYDROGENASE, MITOCHONDRIAL"/>
    <property type="match status" value="1"/>
</dbReference>
<dbReference type="InterPro" id="IPR015590">
    <property type="entry name" value="Aldehyde_DH_dom"/>
</dbReference>
<dbReference type="SUPFAM" id="SSF53720">
    <property type="entry name" value="ALDH-like"/>
    <property type="match status" value="1"/>
</dbReference>
<protein>
    <submittedName>
        <fullName evidence="3">NAD-dependent succinate-semialdehyde dehydrogenase</fullName>
        <ecNumber evidence="3">1.2.1.-</ecNumber>
    </submittedName>
</protein>
<dbReference type="EC" id="1.2.1.-" evidence="3"/>
<dbReference type="InterPro" id="IPR016162">
    <property type="entry name" value="Ald_DH_N"/>
</dbReference>
<dbReference type="GO" id="GO:0016491">
    <property type="term" value="F:oxidoreductase activity"/>
    <property type="evidence" value="ECO:0007669"/>
    <property type="project" value="UniProtKB-KW"/>
</dbReference>
<dbReference type="Pfam" id="PF00171">
    <property type="entry name" value="Aldedh"/>
    <property type="match status" value="1"/>
</dbReference>
<keyword evidence="4" id="KW-1185">Reference proteome</keyword>
<keyword evidence="1 3" id="KW-0560">Oxidoreductase</keyword>
<dbReference type="InterPro" id="IPR050740">
    <property type="entry name" value="Aldehyde_DH_Superfamily"/>
</dbReference>
<gene>
    <name evidence="3" type="ORF">ACFPZN_47130</name>
</gene>
<proteinExistence type="predicted"/>
<accession>A0ABW1AFB7</accession>
<dbReference type="InterPro" id="IPR016161">
    <property type="entry name" value="Ald_DH/histidinol_DH"/>
</dbReference>
<evidence type="ECO:0000313" key="4">
    <source>
        <dbReference type="Proteomes" id="UP001596074"/>
    </source>
</evidence>
<dbReference type="RefSeq" id="WP_378290055.1">
    <property type="nucleotide sequence ID" value="NZ_JBHSON010000106.1"/>
</dbReference>
<dbReference type="Gene3D" id="3.40.309.10">
    <property type="entry name" value="Aldehyde Dehydrogenase, Chain A, domain 2"/>
    <property type="match status" value="1"/>
</dbReference>
<evidence type="ECO:0000259" key="2">
    <source>
        <dbReference type="Pfam" id="PF00171"/>
    </source>
</evidence>
<dbReference type="PROSITE" id="PS00070">
    <property type="entry name" value="ALDEHYDE_DEHYDR_CYS"/>
    <property type="match status" value="1"/>
</dbReference>